<dbReference type="PANTHER" id="PTHR12110">
    <property type="entry name" value="HYDROXYPYRUVATE ISOMERASE"/>
    <property type="match status" value="1"/>
</dbReference>
<proteinExistence type="predicted"/>
<accession>A0A178IL82</accession>
<sequence length="265" mass="29856">MRVFSSLGCPGLSLKETLALAARHRIEGVELRALGGTLDLPAYFRREFGEPAALADFVATQAVRVVGLDSSLRLVGRDEARARDEFLTFIPWAEALGGVWLRVFDGGKSMDGRELGQAVDTIAWWRRQQAENGWRSGIMVETHDSLLTVSALRRFLDAVPQDTALLWDTHHTWKGGGEEPEQTWSVIYNNVSYIHVKDSVAKTTSRADYSYVPPGSGTYPMARLLEILRRERYAGVLSLEWEKQWHPELPSLDEALVSAEKTQWW</sequence>
<dbReference type="InterPro" id="IPR050312">
    <property type="entry name" value="IolE/XylAMocC-like"/>
</dbReference>
<dbReference type="InterPro" id="IPR036237">
    <property type="entry name" value="Xyl_isomerase-like_sf"/>
</dbReference>
<dbReference type="EMBL" id="LRRQ01000056">
    <property type="protein sequence ID" value="OAM90518.1"/>
    <property type="molecule type" value="Genomic_DNA"/>
</dbReference>
<gene>
    <name evidence="2" type="ORF">AW736_07555</name>
</gene>
<dbReference type="Pfam" id="PF01261">
    <property type="entry name" value="AP_endonuc_2"/>
    <property type="match status" value="1"/>
</dbReference>
<dbReference type="Proteomes" id="UP000078486">
    <property type="component" value="Unassembled WGS sequence"/>
</dbReference>
<keyword evidence="3" id="KW-1185">Reference proteome</keyword>
<evidence type="ECO:0000313" key="3">
    <source>
        <dbReference type="Proteomes" id="UP000078486"/>
    </source>
</evidence>
<dbReference type="SUPFAM" id="SSF51658">
    <property type="entry name" value="Xylose isomerase-like"/>
    <property type="match status" value="1"/>
</dbReference>
<reference evidence="2 3" key="1">
    <citation type="submission" date="2016-01" db="EMBL/GenBank/DDBJ databases">
        <title>High potential of lignocellulose degradation of a new Verrucomicrobia species.</title>
        <authorList>
            <person name="Wang Y."/>
            <person name="Shi Y."/>
            <person name="Qiu Z."/>
            <person name="Liu S."/>
            <person name="Yang H."/>
        </authorList>
    </citation>
    <scope>NUCLEOTIDE SEQUENCE [LARGE SCALE GENOMIC DNA]</scope>
    <source>
        <strain evidence="2 3">TSB47</strain>
    </source>
</reference>
<dbReference type="PANTHER" id="PTHR12110:SF21">
    <property type="entry name" value="XYLOSE ISOMERASE-LIKE TIM BARREL DOMAIN-CONTAINING PROTEIN"/>
    <property type="match status" value="1"/>
</dbReference>
<dbReference type="Gene3D" id="3.20.20.150">
    <property type="entry name" value="Divalent-metal-dependent TIM barrel enzymes"/>
    <property type="match status" value="1"/>
</dbReference>
<evidence type="ECO:0000313" key="2">
    <source>
        <dbReference type="EMBL" id="OAM90518.1"/>
    </source>
</evidence>
<evidence type="ECO:0000259" key="1">
    <source>
        <dbReference type="Pfam" id="PF01261"/>
    </source>
</evidence>
<protein>
    <recommendedName>
        <fullName evidence="1">Xylose isomerase-like TIM barrel domain-containing protein</fullName>
    </recommendedName>
</protein>
<organism evidence="2 3">
    <name type="scientific">Termitidicoccus mucosus</name>
    <dbReference type="NCBI Taxonomy" id="1184151"/>
    <lineage>
        <taxon>Bacteria</taxon>
        <taxon>Pseudomonadati</taxon>
        <taxon>Verrucomicrobiota</taxon>
        <taxon>Opitutia</taxon>
        <taxon>Opitutales</taxon>
        <taxon>Opitutaceae</taxon>
        <taxon>Termitidicoccus</taxon>
    </lineage>
</organism>
<comment type="caution">
    <text evidence="2">The sequence shown here is derived from an EMBL/GenBank/DDBJ whole genome shotgun (WGS) entry which is preliminary data.</text>
</comment>
<dbReference type="OrthoDB" id="3185623at2"/>
<dbReference type="AlphaFoldDB" id="A0A178IL82"/>
<dbReference type="InterPro" id="IPR013022">
    <property type="entry name" value="Xyl_isomerase-like_TIM-brl"/>
</dbReference>
<name>A0A178IL82_9BACT</name>
<feature type="domain" description="Xylose isomerase-like TIM barrel" evidence="1">
    <location>
        <begin position="19"/>
        <end position="249"/>
    </location>
</feature>
<dbReference type="STRING" id="1184151.AW736_07555"/>